<dbReference type="Pfam" id="PF03116">
    <property type="entry name" value="NQR2_RnfD_RnfE"/>
    <property type="match status" value="1"/>
</dbReference>
<evidence type="ECO:0000256" key="9">
    <source>
        <dbReference type="SAM" id="Phobius"/>
    </source>
</evidence>
<dbReference type="PANTHER" id="PTHR30578:SF0">
    <property type="entry name" value="ION-TRANSLOCATING OXIDOREDUCTASE COMPLEX SUBUNIT D"/>
    <property type="match status" value="1"/>
</dbReference>
<keyword evidence="3" id="KW-0285">Flavoprotein</keyword>
<evidence type="ECO:0000256" key="6">
    <source>
        <dbReference type="ARBA" id="ARBA00022967"/>
    </source>
</evidence>
<evidence type="ECO:0000256" key="5">
    <source>
        <dbReference type="ARBA" id="ARBA00022692"/>
    </source>
</evidence>
<sequence length="261" mass="28935">MLKALMRQDARHLQIANLSLLIILGGSVWTLDLEPTVLLALVSGSMLAQSVGLWLVRAGRWDYRSALITALSLFLLLRVEAPWQAFLIALIAMGSKFLLRLNGKHLFNPSMFGLIIALATGLGWVSTGQWGSGFLLLMVLLLGGPMTLLRVGRWDVSLTFILAYGLLLFSYGAWLGDPSTIAMHQLTSGALLLFATFMISDPMTIPDQRLGRVLFALLVVVVAGWIRLVLYIPNDALWALFLVSLMTPLLDRVWRAERFAW</sequence>
<dbReference type="GO" id="GO:0055085">
    <property type="term" value="P:transmembrane transport"/>
    <property type="evidence" value="ECO:0007669"/>
    <property type="project" value="InterPro"/>
</dbReference>
<gene>
    <name evidence="10" type="ORF">MAGMO_1042</name>
</gene>
<evidence type="ECO:0000256" key="4">
    <source>
        <dbReference type="ARBA" id="ARBA00022643"/>
    </source>
</evidence>
<evidence type="ECO:0000256" key="8">
    <source>
        <dbReference type="ARBA" id="ARBA00023136"/>
    </source>
</evidence>
<evidence type="ECO:0008006" key="11">
    <source>
        <dbReference type="Google" id="ProtNLM"/>
    </source>
</evidence>
<reference evidence="10" key="1">
    <citation type="submission" date="2015-04" db="EMBL/GenBank/DDBJ databases">
        <authorList>
            <person name="Syromyatnikov M.Y."/>
            <person name="Popov V.N."/>
        </authorList>
    </citation>
    <scope>NUCLEOTIDE SEQUENCE</scope>
    <source>
        <strain evidence="10">MO-1</strain>
    </source>
</reference>
<evidence type="ECO:0000256" key="1">
    <source>
        <dbReference type="ARBA" id="ARBA00022448"/>
    </source>
</evidence>
<evidence type="ECO:0000313" key="10">
    <source>
        <dbReference type="EMBL" id="CRH05238.1"/>
    </source>
</evidence>
<evidence type="ECO:0000256" key="2">
    <source>
        <dbReference type="ARBA" id="ARBA00022553"/>
    </source>
</evidence>
<dbReference type="InterPro" id="IPR004338">
    <property type="entry name" value="NqrB/RnfD"/>
</dbReference>
<organism evidence="10">
    <name type="scientific">Magnetococcus massalia (strain MO-1)</name>
    <dbReference type="NCBI Taxonomy" id="451514"/>
    <lineage>
        <taxon>Bacteria</taxon>
        <taxon>Pseudomonadati</taxon>
        <taxon>Pseudomonadota</taxon>
        <taxon>Magnetococcia</taxon>
        <taxon>Magnetococcales</taxon>
        <taxon>Magnetococcaceae</taxon>
        <taxon>Magnetococcus</taxon>
    </lineage>
</organism>
<feature type="transmembrane region" description="Helical" evidence="9">
    <location>
        <begin position="37"/>
        <end position="56"/>
    </location>
</feature>
<evidence type="ECO:0000256" key="3">
    <source>
        <dbReference type="ARBA" id="ARBA00022630"/>
    </source>
</evidence>
<dbReference type="GO" id="GO:0005886">
    <property type="term" value="C:plasma membrane"/>
    <property type="evidence" value="ECO:0007669"/>
    <property type="project" value="TreeGrafter"/>
</dbReference>
<feature type="transmembrane region" description="Helical" evidence="9">
    <location>
        <begin position="156"/>
        <end position="175"/>
    </location>
</feature>
<keyword evidence="1" id="KW-0813">Transport</keyword>
<keyword evidence="7 9" id="KW-1133">Transmembrane helix</keyword>
<accession>A0A1S7LFE6</accession>
<evidence type="ECO:0000256" key="7">
    <source>
        <dbReference type="ARBA" id="ARBA00022989"/>
    </source>
</evidence>
<name>A0A1S7LFE6_MAGMO</name>
<keyword evidence="6" id="KW-1278">Translocase</keyword>
<keyword evidence="5 9" id="KW-0812">Transmembrane</keyword>
<protein>
    <recommendedName>
        <fullName evidence="11">Na+-transporting NADH:ubiquinone oxidoreductase, subunit NqrB</fullName>
    </recommendedName>
</protein>
<feature type="transmembrane region" description="Helical" evidence="9">
    <location>
        <begin position="130"/>
        <end position="149"/>
    </location>
</feature>
<feature type="transmembrane region" description="Helical" evidence="9">
    <location>
        <begin position="211"/>
        <end position="230"/>
    </location>
</feature>
<keyword evidence="2" id="KW-0597">Phosphoprotein</keyword>
<feature type="transmembrane region" description="Helical" evidence="9">
    <location>
        <begin position="12"/>
        <end position="31"/>
    </location>
</feature>
<dbReference type="PANTHER" id="PTHR30578">
    <property type="entry name" value="ELECTRON TRANSPORT COMPLEX PROTEIN RNFD"/>
    <property type="match status" value="1"/>
</dbReference>
<keyword evidence="8 9" id="KW-0472">Membrane</keyword>
<feature type="transmembrane region" description="Helical" evidence="9">
    <location>
        <begin position="181"/>
        <end position="199"/>
    </location>
</feature>
<dbReference type="EMBL" id="LO017727">
    <property type="protein sequence ID" value="CRH05238.1"/>
    <property type="molecule type" value="Genomic_DNA"/>
</dbReference>
<proteinExistence type="predicted"/>
<dbReference type="AlphaFoldDB" id="A0A1S7LFE6"/>
<keyword evidence="4" id="KW-0288">FMN</keyword>